<reference evidence="3 4" key="1">
    <citation type="submission" date="2017-07" db="EMBL/GenBank/DDBJ databases">
        <title>An improved, manually edited Actinidia chinensis var. chinensis (kiwifruit) genome highlights the challenges associated with draft genomes and gene prediction in plants.</title>
        <authorList>
            <person name="Pilkington S."/>
            <person name="Crowhurst R."/>
            <person name="Hilario E."/>
            <person name="Nardozza S."/>
            <person name="Fraser L."/>
            <person name="Peng Y."/>
            <person name="Gunaseelan K."/>
            <person name="Simpson R."/>
            <person name="Tahir J."/>
            <person name="Deroles S."/>
            <person name="Templeton K."/>
            <person name="Luo Z."/>
            <person name="Davy M."/>
            <person name="Cheng C."/>
            <person name="Mcneilage M."/>
            <person name="Scaglione D."/>
            <person name="Liu Y."/>
            <person name="Zhang Q."/>
            <person name="Datson P."/>
            <person name="De Silva N."/>
            <person name="Gardiner S."/>
            <person name="Bassett H."/>
            <person name="Chagne D."/>
            <person name="Mccallum J."/>
            <person name="Dzierzon H."/>
            <person name="Deng C."/>
            <person name="Wang Y.-Y."/>
            <person name="Barron N."/>
            <person name="Manako K."/>
            <person name="Bowen J."/>
            <person name="Foster T."/>
            <person name="Erridge Z."/>
            <person name="Tiffin H."/>
            <person name="Waite C."/>
            <person name="Davies K."/>
            <person name="Grierson E."/>
            <person name="Laing W."/>
            <person name="Kirk R."/>
            <person name="Chen X."/>
            <person name="Wood M."/>
            <person name="Montefiori M."/>
            <person name="Brummell D."/>
            <person name="Schwinn K."/>
            <person name="Catanach A."/>
            <person name="Fullerton C."/>
            <person name="Li D."/>
            <person name="Meiyalaghan S."/>
            <person name="Nieuwenhuizen N."/>
            <person name="Read N."/>
            <person name="Prakash R."/>
            <person name="Hunter D."/>
            <person name="Zhang H."/>
            <person name="Mckenzie M."/>
            <person name="Knabel M."/>
            <person name="Harris A."/>
            <person name="Allan A."/>
            <person name="Chen A."/>
            <person name="Janssen B."/>
            <person name="Plunkett B."/>
            <person name="Dwamena C."/>
            <person name="Voogd C."/>
            <person name="Leif D."/>
            <person name="Lafferty D."/>
            <person name="Souleyre E."/>
            <person name="Varkonyi-Gasic E."/>
            <person name="Gambi F."/>
            <person name="Hanley J."/>
            <person name="Yao J.-L."/>
            <person name="Cheung J."/>
            <person name="David K."/>
            <person name="Warren B."/>
            <person name="Marsh K."/>
            <person name="Snowden K."/>
            <person name="Lin-Wang K."/>
            <person name="Brian L."/>
            <person name="Martinez-Sanchez M."/>
            <person name="Wang M."/>
            <person name="Ileperuma N."/>
            <person name="Macnee N."/>
            <person name="Campin R."/>
            <person name="Mcatee P."/>
            <person name="Drummond R."/>
            <person name="Espley R."/>
            <person name="Ireland H."/>
            <person name="Wu R."/>
            <person name="Atkinson R."/>
            <person name="Karunairetnam S."/>
            <person name="Bulley S."/>
            <person name="Chunkath S."/>
            <person name="Hanley Z."/>
            <person name="Storey R."/>
            <person name="Thrimawithana A."/>
            <person name="Thomson S."/>
            <person name="David C."/>
            <person name="Testolin R."/>
        </authorList>
    </citation>
    <scope>NUCLEOTIDE SEQUENCE [LARGE SCALE GENOMIC DNA]</scope>
    <source>
        <strain evidence="4">cv. Red5</strain>
        <tissue evidence="3">Young leaf</tissue>
    </source>
</reference>
<dbReference type="AlphaFoldDB" id="A0A2R6Q0I9"/>
<evidence type="ECO:0000259" key="2">
    <source>
        <dbReference type="Pfam" id="PF14309"/>
    </source>
</evidence>
<dbReference type="InterPro" id="IPR025486">
    <property type="entry name" value="DUF4378"/>
</dbReference>
<dbReference type="OMA" id="PQVRHIC"/>
<feature type="domain" description="DUF4378" evidence="2">
    <location>
        <begin position="227"/>
        <end position="324"/>
    </location>
</feature>
<dbReference type="EMBL" id="NKQK01000021">
    <property type="protein sequence ID" value="PSR99932.1"/>
    <property type="molecule type" value="Genomic_DNA"/>
</dbReference>
<name>A0A2R6Q0I9_ACTCC</name>
<protein>
    <submittedName>
        <fullName evidence="3">Hyphally regulated cell wall protein</fullName>
    </submittedName>
</protein>
<evidence type="ECO:0000313" key="4">
    <source>
        <dbReference type="Proteomes" id="UP000241394"/>
    </source>
</evidence>
<accession>A0A2R6Q0I9</accession>
<dbReference type="OrthoDB" id="691329at2759"/>
<keyword evidence="4" id="KW-1185">Reference proteome</keyword>
<feature type="signal peptide" evidence="1">
    <location>
        <begin position="1"/>
        <end position="28"/>
    </location>
</feature>
<evidence type="ECO:0000313" key="3">
    <source>
        <dbReference type="EMBL" id="PSR99932.1"/>
    </source>
</evidence>
<feature type="chain" id="PRO_5015319701" evidence="1">
    <location>
        <begin position="29"/>
        <end position="344"/>
    </location>
</feature>
<proteinExistence type="predicted"/>
<dbReference type="Proteomes" id="UP000241394">
    <property type="component" value="Chromosome LG21"/>
</dbReference>
<dbReference type="Gramene" id="PSR99932">
    <property type="protein sequence ID" value="PSR99932"/>
    <property type="gene ID" value="CEY00_Acc23832"/>
</dbReference>
<keyword evidence="1" id="KW-0732">Signal</keyword>
<dbReference type="Pfam" id="PF14309">
    <property type="entry name" value="DUF4378"/>
    <property type="match status" value="1"/>
</dbReference>
<comment type="caution">
    <text evidence="3">The sequence shown here is derived from an EMBL/GenBank/DDBJ whole genome shotgun (WGS) entry which is preliminary data.</text>
</comment>
<reference evidence="4" key="2">
    <citation type="journal article" date="2018" name="BMC Genomics">
        <title>A manually annotated Actinidia chinensis var. chinensis (kiwifruit) genome highlights the challenges associated with draft genomes and gene prediction in plants.</title>
        <authorList>
            <person name="Pilkington S.M."/>
            <person name="Crowhurst R."/>
            <person name="Hilario E."/>
            <person name="Nardozza S."/>
            <person name="Fraser L."/>
            <person name="Peng Y."/>
            <person name="Gunaseelan K."/>
            <person name="Simpson R."/>
            <person name="Tahir J."/>
            <person name="Deroles S.C."/>
            <person name="Templeton K."/>
            <person name="Luo Z."/>
            <person name="Davy M."/>
            <person name="Cheng C."/>
            <person name="McNeilage M."/>
            <person name="Scaglione D."/>
            <person name="Liu Y."/>
            <person name="Zhang Q."/>
            <person name="Datson P."/>
            <person name="De Silva N."/>
            <person name="Gardiner S.E."/>
            <person name="Bassett H."/>
            <person name="Chagne D."/>
            <person name="McCallum J."/>
            <person name="Dzierzon H."/>
            <person name="Deng C."/>
            <person name="Wang Y.Y."/>
            <person name="Barron L."/>
            <person name="Manako K."/>
            <person name="Bowen J."/>
            <person name="Foster T.M."/>
            <person name="Erridge Z.A."/>
            <person name="Tiffin H."/>
            <person name="Waite C.N."/>
            <person name="Davies K.M."/>
            <person name="Grierson E.P."/>
            <person name="Laing W.A."/>
            <person name="Kirk R."/>
            <person name="Chen X."/>
            <person name="Wood M."/>
            <person name="Montefiori M."/>
            <person name="Brummell D.A."/>
            <person name="Schwinn K.E."/>
            <person name="Catanach A."/>
            <person name="Fullerton C."/>
            <person name="Li D."/>
            <person name="Meiyalaghan S."/>
            <person name="Nieuwenhuizen N."/>
            <person name="Read N."/>
            <person name="Prakash R."/>
            <person name="Hunter D."/>
            <person name="Zhang H."/>
            <person name="McKenzie M."/>
            <person name="Knabel M."/>
            <person name="Harris A."/>
            <person name="Allan A.C."/>
            <person name="Gleave A."/>
            <person name="Chen A."/>
            <person name="Janssen B.J."/>
            <person name="Plunkett B."/>
            <person name="Ampomah-Dwamena C."/>
            <person name="Voogd C."/>
            <person name="Leif D."/>
            <person name="Lafferty D."/>
            <person name="Souleyre E.J.F."/>
            <person name="Varkonyi-Gasic E."/>
            <person name="Gambi F."/>
            <person name="Hanley J."/>
            <person name="Yao J.L."/>
            <person name="Cheung J."/>
            <person name="David K.M."/>
            <person name="Warren B."/>
            <person name="Marsh K."/>
            <person name="Snowden K.C."/>
            <person name="Lin-Wang K."/>
            <person name="Brian L."/>
            <person name="Martinez-Sanchez M."/>
            <person name="Wang M."/>
            <person name="Ileperuma N."/>
            <person name="Macnee N."/>
            <person name="Campin R."/>
            <person name="McAtee P."/>
            <person name="Drummond R.S.M."/>
            <person name="Espley R.V."/>
            <person name="Ireland H.S."/>
            <person name="Wu R."/>
            <person name="Atkinson R.G."/>
            <person name="Karunairetnam S."/>
            <person name="Bulley S."/>
            <person name="Chunkath S."/>
            <person name="Hanley Z."/>
            <person name="Storey R."/>
            <person name="Thrimawithana A.H."/>
            <person name="Thomson S."/>
            <person name="David C."/>
            <person name="Testolin R."/>
            <person name="Huang H."/>
            <person name="Hellens R.P."/>
            <person name="Schaffer R.J."/>
        </authorList>
    </citation>
    <scope>NUCLEOTIDE SEQUENCE [LARGE SCALE GENOMIC DNA]</scope>
    <source>
        <strain evidence="4">cv. Red5</strain>
    </source>
</reference>
<dbReference type="PANTHER" id="PTHR37613">
    <property type="entry name" value="DUF4378 DOMAIN PROTEIN"/>
    <property type="match status" value="1"/>
</dbReference>
<dbReference type="PANTHER" id="PTHR37613:SF4">
    <property type="entry name" value="DUF4378 DOMAIN-CONTAINING PROTEIN"/>
    <property type="match status" value="1"/>
</dbReference>
<evidence type="ECO:0000256" key="1">
    <source>
        <dbReference type="SAM" id="SignalP"/>
    </source>
</evidence>
<sequence length="344" mass="38063">MTHPHLQFFIPICLSTTALMASSKPAIAKQLGELLQEQQEPFILEIYLLERGYLKNVNPNTGSRCCSSISSSFLKSSAGLGLSRRRKVIPNCSKIVKAVFNKLVSVSSNQKLKNSASGKGNSIVWDQEKAESDRFSSASSTTVFHSCSESDAEDSVSATADSCLDSKLAILYEKKRSLQIEIDETGQQNAKTRDSIHAVSFSKFIFQTSVDEPKGSDPSSQYVIDKRALQQSKQLLFDCVRGLVETGGRKNGRRQQLVEFPGAEELVKLLYEDIRTWSKLSGKETNPTHMLNSEFVASVGEWSDFETQTREISAEIGDAILEDISKDIVVDMIAFVEQHLCEAS</sequence>
<dbReference type="InParanoid" id="A0A2R6Q0I9"/>
<organism evidence="3 4">
    <name type="scientific">Actinidia chinensis var. chinensis</name>
    <name type="common">Chinese soft-hair kiwi</name>
    <dbReference type="NCBI Taxonomy" id="1590841"/>
    <lineage>
        <taxon>Eukaryota</taxon>
        <taxon>Viridiplantae</taxon>
        <taxon>Streptophyta</taxon>
        <taxon>Embryophyta</taxon>
        <taxon>Tracheophyta</taxon>
        <taxon>Spermatophyta</taxon>
        <taxon>Magnoliopsida</taxon>
        <taxon>eudicotyledons</taxon>
        <taxon>Gunneridae</taxon>
        <taxon>Pentapetalae</taxon>
        <taxon>asterids</taxon>
        <taxon>Ericales</taxon>
        <taxon>Actinidiaceae</taxon>
        <taxon>Actinidia</taxon>
    </lineage>
</organism>
<gene>
    <name evidence="3" type="ORF">CEY00_Acc23832</name>
</gene>